<feature type="region of interest" description="Disordered" evidence="6">
    <location>
        <begin position="857"/>
        <end position="901"/>
    </location>
</feature>
<evidence type="ECO:0000256" key="5">
    <source>
        <dbReference type="ARBA" id="ARBA00057729"/>
    </source>
</evidence>
<evidence type="ECO:0000256" key="6">
    <source>
        <dbReference type="SAM" id="MobiDB-lite"/>
    </source>
</evidence>
<comment type="caution">
    <text evidence="8">The sequence shown here is derived from an EMBL/GenBank/DDBJ whole genome shotgun (WGS) entry which is preliminary data.</text>
</comment>
<dbReference type="GO" id="GO:0006508">
    <property type="term" value="P:proteolysis"/>
    <property type="evidence" value="ECO:0007669"/>
    <property type="project" value="UniProtKB-KW"/>
</dbReference>
<evidence type="ECO:0000313" key="9">
    <source>
        <dbReference type="Proteomes" id="UP001415857"/>
    </source>
</evidence>
<evidence type="ECO:0000256" key="2">
    <source>
        <dbReference type="ARBA" id="ARBA00022670"/>
    </source>
</evidence>
<accession>A0AAP0S4P0</accession>
<dbReference type="SUPFAM" id="SSF54001">
    <property type="entry name" value="Cysteine proteinases"/>
    <property type="match status" value="1"/>
</dbReference>
<dbReference type="InterPro" id="IPR038765">
    <property type="entry name" value="Papain-like_cys_pep_sf"/>
</dbReference>
<dbReference type="EMBL" id="JBBPBK010000004">
    <property type="protein sequence ID" value="KAK9286910.1"/>
    <property type="molecule type" value="Genomic_DNA"/>
</dbReference>
<keyword evidence="4" id="KW-0378">Hydrolase</keyword>
<dbReference type="Proteomes" id="UP001415857">
    <property type="component" value="Unassembled WGS sequence"/>
</dbReference>
<feature type="region of interest" description="Disordered" evidence="6">
    <location>
        <begin position="600"/>
        <end position="623"/>
    </location>
</feature>
<evidence type="ECO:0000256" key="1">
    <source>
        <dbReference type="ARBA" id="ARBA00005234"/>
    </source>
</evidence>
<keyword evidence="9" id="KW-1185">Reference proteome</keyword>
<dbReference type="Gene3D" id="1.10.418.20">
    <property type="match status" value="1"/>
</dbReference>
<protein>
    <recommendedName>
        <fullName evidence="7">Ubiquitin-like protease family profile domain-containing protein</fullName>
    </recommendedName>
</protein>
<dbReference type="PROSITE" id="PS50600">
    <property type="entry name" value="ULP_PROTEASE"/>
    <property type="match status" value="1"/>
</dbReference>
<keyword evidence="3" id="KW-0833">Ubl conjugation pathway</keyword>
<feature type="region of interest" description="Disordered" evidence="6">
    <location>
        <begin position="146"/>
        <end position="170"/>
    </location>
</feature>
<organism evidence="8 9">
    <name type="scientific">Liquidambar formosana</name>
    <name type="common">Formosan gum</name>
    <dbReference type="NCBI Taxonomy" id="63359"/>
    <lineage>
        <taxon>Eukaryota</taxon>
        <taxon>Viridiplantae</taxon>
        <taxon>Streptophyta</taxon>
        <taxon>Embryophyta</taxon>
        <taxon>Tracheophyta</taxon>
        <taxon>Spermatophyta</taxon>
        <taxon>Magnoliopsida</taxon>
        <taxon>eudicotyledons</taxon>
        <taxon>Gunneridae</taxon>
        <taxon>Pentapetalae</taxon>
        <taxon>Saxifragales</taxon>
        <taxon>Altingiaceae</taxon>
        <taxon>Liquidambar</taxon>
    </lineage>
</organism>
<dbReference type="Pfam" id="PF02902">
    <property type="entry name" value="Peptidase_C48"/>
    <property type="match status" value="1"/>
</dbReference>
<evidence type="ECO:0000259" key="7">
    <source>
        <dbReference type="PROSITE" id="PS50600"/>
    </source>
</evidence>
<evidence type="ECO:0000256" key="4">
    <source>
        <dbReference type="ARBA" id="ARBA00022801"/>
    </source>
</evidence>
<name>A0AAP0S4P0_LIQFO</name>
<feature type="compositionally biased region" description="Polar residues" evidence="6">
    <location>
        <begin position="763"/>
        <end position="776"/>
    </location>
</feature>
<evidence type="ECO:0000313" key="8">
    <source>
        <dbReference type="EMBL" id="KAK9286910.1"/>
    </source>
</evidence>
<dbReference type="Pfam" id="PF25352">
    <property type="entry name" value="PH_ULP"/>
    <property type="match status" value="1"/>
</dbReference>
<dbReference type="PANTHER" id="PTHR47764">
    <property type="entry name" value="UBIQUITIN-LIKE-SPECIFIC PROTEASE 2B-RELATED"/>
    <property type="match status" value="1"/>
</dbReference>
<feature type="domain" description="Ubiquitin-like protease family profile" evidence="7">
    <location>
        <begin position="355"/>
        <end position="549"/>
    </location>
</feature>
<dbReference type="FunFam" id="3.30.310.130:FF:000006">
    <property type="entry name" value="Probable ubiquitin-like-specific protease 2B"/>
    <property type="match status" value="1"/>
</dbReference>
<sequence>MTSSRRRFDVYEFNEEDEGVQSASERFLVRFGKPKSDDAPITKYTFLECFAQDFKPQRKERTDKPIDVDTTVMGHQCTTSVSHGRVVLLEDSTCHNYLDSGSIFPESNSFSAGALNLGVTSAGSKPVDSTLTLSLSDNEPIDMISDSDESIGMSSSSTSVSDLGENEGPLDEPVPECGIGAWEIDNVNMTVVVSPDFIMYGDIYCTESLLTFSCCTIKLEGSIVNGSKRKFSFEWTIDDIVNIESQWCGRVETAIINLHLKSKDTEGAGNASETSGVEVLKFAVYDPHWSEGQEAIKSLDVRYKDIWNVIFDIDAVSEEDAFLGQHTIDSSKNYFSNSDQPFEDLIYPKGDPDAVSISLRDVELLQPETFINDTIIDFYIKYLKNKIQPEERHRFYFFNSFFFRKLADLDKDPSSGCEGRAAFQRVRKWTRKVNLFEKDYIFIPVNFSLHWSLIVICYPGEVANFKDEQIDKSLKVPCILHMDSFKGSHKGLKNLVQSYLWEEWRERQNETAEDVCSKFFNLRFVPLELPQQENSFDCGLFLLHYAELFLEEAPVNFSPFNITKFSNFLNRDWFLPTEASLKRAHIQKLIYELLEDSSQKVSPTDGNVKYPSSQSADPNEQETDVELFEEVCSSTKTCHDNASSFNAVPDMEITLLSASPSRGIQCIRESGFSLREFEPGAVAGSLPDELHQRSIMSPIEEVEEAEERIVHSSSDKANHQQVPGIVTETPEISCFVKDFRALKTSWNPGITMHLEEPEDRDSSFGTSISGSQNSSDVELAENPPLKEVVGLNRETDQPESSSTLSEGLAACTVEDSEEASGRHDGNESEDSLSSCQGNIVALSHKAATSTDNIDLTAENMPLSSDDPVSEACEQPAAKRQRLMPPKGGRRLTRSLSKDLHL</sequence>
<dbReference type="InterPro" id="IPR057375">
    <property type="entry name" value="ULP2A/B_PH"/>
</dbReference>
<dbReference type="InterPro" id="IPR003653">
    <property type="entry name" value="Peptidase_C48_C"/>
</dbReference>
<gene>
    <name evidence="8" type="ORF">L1049_015317</name>
</gene>
<proteinExistence type="inferred from homology"/>
<feature type="compositionally biased region" description="Low complexity" evidence="6">
    <location>
        <begin position="150"/>
        <end position="162"/>
    </location>
</feature>
<comment type="function">
    <text evidence="5">Protease that catalyzes two essential functions in the SUMO pathway: processing of full-length SUMOs to their mature forms and deconjugation of SUMO from targeted proteins.</text>
</comment>
<keyword evidence="2" id="KW-0645">Protease</keyword>
<dbReference type="GO" id="GO:0008234">
    <property type="term" value="F:cysteine-type peptidase activity"/>
    <property type="evidence" value="ECO:0007669"/>
    <property type="project" value="InterPro"/>
</dbReference>
<feature type="compositionally biased region" description="Polar residues" evidence="6">
    <location>
        <begin position="600"/>
        <end position="618"/>
    </location>
</feature>
<dbReference type="Gene3D" id="3.30.310.130">
    <property type="entry name" value="Ubiquitin-related"/>
    <property type="match status" value="1"/>
</dbReference>
<evidence type="ECO:0000256" key="3">
    <source>
        <dbReference type="ARBA" id="ARBA00022786"/>
    </source>
</evidence>
<dbReference type="AlphaFoldDB" id="A0AAP0S4P0"/>
<feature type="region of interest" description="Disordered" evidence="6">
    <location>
        <begin position="752"/>
        <end position="834"/>
    </location>
</feature>
<comment type="similarity">
    <text evidence="1">Belongs to the peptidase C48 family.</text>
</comment>
<dbReference type="PANTHER" id="PTHR47764:SF14">
    <property type="entry name" value="UBIQUITIN-LIKE PROTEASE FAMILY PROFILE DOMAIN-CONTAINING PROTEIN"/>
    <property type="match status" value="1"/>
</dbReference>
<reference evidence="8 9" key="1">
    <citation type="journal article" date="2024" name="Plant J.">
        <title>Genome sequences and population genomics reveal climatic adaptation and genomic divergence between two closely related sweetgum species.</title>
        <authorList>
            <person name="Xu W.Q."/>
            <person name="Ren C.Q."/>
            <person name="Zhang X.Y."/>
            <person name="Comes H.P."/>
            <person name="Liu X.H."/>
            <person name="Li Y.G."/>
            <person name="Kettle C.J."/>
            <person name="Jalonen R."/>
            <person name="Gaisberger H."/>
            <person name="Ma Y.Z."/>
            <person name="Qiu Y.X."/>
        </authorList>
    </citation>
    <scope>NUCLEOTIDE SEQUENCE [LARGE SCALE GENOMIC DNA]</scope>
    <source>
        <strain evidence="8">Hangzhou</strain>
    </source>
</reference>